<dbReference type="EMBL" id="AY497897">
    <property type="protein sequence ID" value="AAS75831.1"/>
    <property type="molecule type" value="mRNA"/>
</dbReference>
<dbReference type="FunFam" id="2.60.40.770:FF:000001">
    <property type="entry name" value="NPC intracellular cholesterol transporter 2"/>
    <property type="match status" value="1"/>
</dbReference>
<dbReference type="Gene3D" id="2.60.40.770">
    <property type="match status" value="1"/>
</dbReference>
<evidence type="ECO:0000256" key="4">
    <source>
        <dbReference type="SAM" id="SignalP"/>
    </source>
</evidence>
<proteinExistence type="evidence at transcript level"/>
<dbReference type="Pfam" id="PF02221">
    <property type="entry name" value="E1_DerP2_DerF2"/>
    <property type="match status" value="1"/>
</dbReference>
<keyword evidence="3" id="KW-0964">Secreted</keyword>
<evidence type="ECO:0000256" key="2">
    <source>
        <dbReference type="ARBA" id="ARBA00006370"/>
    </source>
</evidence>
<comment type="similarity">
    <text evidence="2">Belongs to the NPC2 family.</text>
</comment>
<dbReference type="GO" id="GO:0005576">
    <property type="term" value="C:extracellular region"/>
    <property type="evidence" value="ECO:0007669"/>
    <property type="project" value="UniProtKB-SubCell"/>
</dbReference>
<dbReference type="PANTHER" id="PTHR11306">
    <property type="entry name" value="NIEMANN PICK TYPE C2 PROTEIN NPC2-RELATED"/>
    <property type="match status" value="1"/>
</dbReference>
<dbReference type="SUPFAM" id="SSF81296">
    <property type="entry name" value="E set domains"/>
    <property type="match status" value="1"/>
</dbReference>
<dbReference type="InterPro" id="IPR003172">
    <property type="entry name" value="ML_dom"/>
</dbReference>
<protein>
    <submittedName>
        <fullName evidence="6">Group 2 allergen Sui m 2</fullName>
    </submittedName>
</protein>
<organism evidence="6">
    <name type="scientific">Suidasia medanensis</name>
    <dbReference type="NCBI Taxonomy" id="223625"/>
    <lineage>
        <taxon>Eukaryota</taxon>
        <taxon>Metazoa</taxon>
        <taxon>Ecdysozoa</taxon>
        <taxon>Arthropoda</taxon>
        <taxon>Chelicerata</taxon>
        <taxon>Arachnida</taxon>
        <taxon>Acari</taxon>
        <taxon>Acariformes</taxon>
        <taxon>Sarcoptiformes</taxon>
        <taxon>Astigmata</taxon>
        <taxon>Acaroidea</taxon>
        <taxon>Suidasiidae</taxon>
        <taxon>Suidasia</taxon>
    </lineage>
</organism>
<feature type="domain" description="MD-2-related lipid-recognition" evidence="5">
    <location>
        <begin position="20"/>
        <end position="137"/>
    </location>
</feature>
<comment type="subcellular location">
    <subcellularLocation>
        <location evidence="1">Secreted</location>
    </subcellularLocation>
</comment>
<keyword evidence="4" id="KW-0732">Signal</keyword>
<dbReference type="InterPro" id="IPR039670">
    <property type="entry name" value="NPC2-like"/>
</dbReference>
<evidence type="ECO:0000259" key="5">
    <source>
        <dbReference type="SMART" id="SM00737"/>
    </source>
</evidence>
<dbReference type="AlphaFoldDB" id="Q2TUH5"/>
<sequence length="141" mass="15072">MKFIILAMFVAVAAAGEMKFQDCGHGEVKKLLVSDCSGDYCIIHKGKKLSMEADFVANQDSPTAVIKISAKVNGVELQVPGIETNGCHHMKCPLVKGQSYQFKYDLVIPQILPNVKADVTASLTGAHGLLACGTVHGEVQN</sequence>
<feature type="signal peptide" evidence="4">
    <location>
        <begin position="1"/>
        <end position="15"/>
    </location>
</feature>
<feature type="chain" id="PRO_5013288700" evidence="4">
    <location>
        <begin position="16"/>
        <end position="141"/>
    </location>
</feature>
<dbReference type="PANTHER" id="PTHR11306:SF7">
    <property type="entry name" value="AGAP002848-PA"/>
    <property type="match status" value="1"/>
</dbReference>
<dbReference type="GO" id="GO:0032934">
    <property type="term" value="F:sterol binding"/>
    <property type="evidence" value="ECO:0007669"/>
    <property type="project" value="InterPro"/>
</dbReference>
<evidence type="ECO:0000256" key="1">
    <source>
        <dbReference type="ARBA" id="ARBA00004613"/>
    </source>
</evidence>
<name>Q2TUH5_9ACAR</name>
<dbReference type="InterPro" id="IPR014756">
    <property type="entry name" value="Ig_E-set"/>
</dbReference>
<accession>Q2TUH5</accession>
<evidence type="ECO:0000313" key="6">
    <source>
        <dbReference type="EMBL" id="AAS75831.1"/>
    </source>
</evidence>
<dbReference type="SMART" id="SM00737">
    <property type="entry name" value="ML"/>
    <property type="match status" value="1"/>
</dbReference>
<dbReference type="GO" id="GO:0015918">
    <property type="term" value="P:sterol transport"/>
    <property type="evidence" value="ECO:0007669"/>
    <property type="project" value="InterPro"/>
</dbReference>
<evidence type="ECO:0000256" key="3">
    <source>
        <dbReference type="ARBA" id="ARBA00022525"/>
    </source>
</evidence>
<reference evidence="6" key="1">
    <citation type="submission" date="2003-12" db="EMBL/GenBank/DDBJ databases">
        <title>Cloning and Characterization of Sui m 2.</title>
        <authorList>
            <person name="Reginald K."/>
            <person name="Gao Y.F."/>
            <person name="Chew F.T."/>
        </authorList>
    </citation>
    <scope>NUCLEOTIDE SEQUENCE</scope>
</reference>